<evidence type="ECO:0000313" key="1">
    <source>
        <dbReference type="EMBL" id="KIR41804.1"/>
    </source>
</evidence>
<keyword evidence="2" id="KW-1185">Reference proteome</keyword>
<dbReference type="OrthoDB" id="10524052at2759"/>
<name>A0A0D0V575_9TREE</name>
<dbReference type="EMBL" id="KN847899">
    <property type="protein sequence ID" value="KIR41804.1"/>
    <property type="molecule type" value="Genomic_DNA"/>
</dbReference>
<protein>
    <submittedName>
        <fullName evidence="1">Unplaced genomic scaffold supercont1.4, whole genome shotgun sequence</fullName>
    </submittedName>
</protein>
<reference evidence="1 2" key="1">
    <citation type="submission" date="2015-01" db="EMBL/GenBank/DDBJ databases">
        <title>The Genome Sequence of Cryptococcus gattii Ram5.</title>
        <authorList>
            <consortium name="The Broad Institute Genomics Platform"/>
            <person name="Cuomo C."/>
            <person name="Litvintseva A."/>
            <person name="Chen Y."/>
            <person name="Heitman J."/>
            <person name="Sun S."/>
            <person name="Springer D."/>
            <person name="Dromer F."/>
            <person name="Young S."/>
            <person name="Zeng Q."/>
            <person name="Gargeya S."/>
            <person name="Abouelleil A."/>
            <person name="Alvarado L."/>
            <person name="Chapman S.B."/>
            <person name="Gainer-Dewar J."/>
            <person name="Goldberg J."/>
            <person name="Griggs A."/>
            <person name="Gujja S."/>
            <person name="Hansen M."/>
            <person name="Howarth C."/>
            <person name="Imamovic A."/>
            <person name="Larimer J."/>
            <person name="Murphy C."/>
            <person name="Naylor J."/>
            <person name="Pearson M."/>
            <person name="Priest M."/>
            <person name="Roberts A."/>
            <person name="Saif S."/>
            <person name="Shea T."/>
            <person name="Sykes S."/>
            <person name="Wortman J."/>
            <person name="Nusbaum C."/>
            <person name="Birren B."/>
        </authorList>
    </citation>
    <scope>NUCLEOTIDE SEQUENCE [LARGE SCALE GENOMIC DNA]</scope>
    <source>
        <strain evidence="1 2">Ram5</strain>
    </source>
</reference>
<dbReference type="AlphaFoldDB" id="A0A0D0V575"/>
<gene>
    <name evidence="1" type="ORF">I313_01964</name>
</gene>
<dbReference type="HOGENOM" id="CLU_1786767_0_0_1"/>
<evidence type="ECO:0000313" key="2">
    <source>
        <dbReference type="Proteomes" id="UP000053392"/>
    </source>
</evidence>
<sequence length="145" mass="16221">MVNLLKRRNHGDESTNNHCHKHRISLHSQKAKHQFASSGFGTCANESPSKPFYYAQLPPLECIFLPFRYKGRRSPVAQRTCFIPTTGGTTMVKLQTLDSGTIYMPNRGPTGKRPPQQHSTGKVWHLEHAVTLPDTGIFAHTPLSS</sequence>
<accession>A0A0D0V575</accession>
<organism evidence="1 2">
    <name type="scientific">Cryptococcus deuterogattii Ram5</name>
    <dbReference type="NCBI Taxonomy" id="1296110"/>
    <lineage>
        <taxon>Eukaryota</taxon>
        <taxon>Fungi</taxon>
        <taxon>Dikarya</taxon>
        <taxon>Basidiomycota</taxon>
        <taxon>Agaricomycotina</taxon>
        <taxon>Tremellomycetes</taxon>
        <taxon>Tremellales</taxon>
        <taxon>Cryptococcaceae</taxon>
        <taxon>Cryptococcus</taxon>
        <taxon>Cryptococcus gattii species complex</taxon>
    </lineage>
</organism>
<dbReference type="Proteomes" id="UP000053392">
    <property type="component" value="Unassembled WGS sequence"/>
</dbReference>
<proteinExistence type="predicted"/>